<dbReference type="RefSeq" id="WP_054255855.1">
    <property type="nucleotide sequence ID" value="NZ_CYIG01000010.1"/>
</dbReference>
<reference evidence="2 3" key="1">
    <citation type="submission" date="2016-10" db="EMBL/GenBank/DDBJ databases">
        <authorList>
            <person name="de Groot N.N."/>
        </authorList>
    </citation>
    <scope>NUCLEOTIDE SEQUENCE [LARGE SCALE GENOMIC DNA]</scope>
    <source>
        <strain evidence="2 3">R-24608</strain>
    </source>
</reference>
<dbReference type="Proteomes" id="UP000183656">
    <property type="component" value="Unassembled WGS sequence"/>
</dbReference>
<name>A0A1I7HMV5_9BURK</name>
<keyword evidence="3" id="KW-1185">Reference proteome</keyword>
<dbReference type="Pfam" id="PF05787">
    <property type="entry name" value="PhoX"/>
    <property type="match status" value="1"/>
</dbReference>
<proteinExistence type="predicted"/>
<evidence type="ECO:0000313" key="3">
    <source>
        <dbReference type="Proteomes" id="UP000183656"/>
    </source>
</evidence>
<sequence>MSQPTQPTRRKALQFLASAPLLPLGSTATAALLATGCGGGDGSSAAFASASFTSMAAPTLANPAAMATTTVGSALNVKFSDGSSQSYQLAYQPFFITGDLVSDGKGGKVLAGGYVDINNQPIIDKSVAGAERQFFSDAPDGTSLLTVPNAKVDGVKGKPVFAVVQFEYTTWAQDGKTDMYGKLPSPIAVLTLDQDQTTGKLSLVKYHNVDTSKVHGLWITCGASLSPWGTHLSSEEYEPDAFSIASNAMFQAYSQNLYGDATKANPYHYGHMPEVIVNPDGTGSIKKHFCMGRISHELVQVMPDQRTALMGDDATNSAYFVFVADREKDLSSGTLYAAKVGAGFSIDPAATGAAALTWIKLGSATSAEIEQLANTLKPTDIMTVVKADPNDASFTKIVANGKTEWIKINPGMDKAAAFLETHRYAAYRGASMGFSKMEGTTVNIQDKVAYSALQNCQDSMVAGNAANVPGNGVSIPKTLKAGAVMALNLRGGLKDTAGGAINSDWMPVDLKALLVGEDIAADALGNTANPNKVANPDNLKFSEKMRTLFIGEDSSQHVNNFLWAYHIDTKQLSRVMSIPAGGESTGLHAVDEINGWTYIMSNFQHAGDWGGIHNVVKNTLDPLVKANYRDKAGAAVGYLTGTPTQMNLAKS</sequence>
<dbReference type="EMBL" id="FPBX01000011">
    <property type="protein sequence ID" value="SFU61909.1"/>
    <property type="molecule type" value="Genomic_DNA"/>
</dbReference>
<evidence type="ECO:0000313" key="2">
    <source>
        <dbReference type="EMBL" id="SFU61909.1"/>
    </source>
</evidence>
<dbReference type="InterPro" id="IPR008557">
    <property type="entry name" value="PhoX"/>
</dbReference>
<organism evidence="2 3">
    <name type="scientific">Paenacidovorax caeni</name>
    <dbReference type="NCBI Taxonomy" id="343013"/>
    <lineage>
        <taxon>Bacteria</taxon>
        <taxon>Pseudomonadati</taxon>
        <taxon>Pseudomonadota</taxon>
        <taxon>Betaproteobacteria</taxon>
        <taxon>Burkholderiales</taxon>
        <taxon>Comamonadaceae</taxon>
        <taxon>Paenacidovorax</taxon>
    </lineage>
</organism>
<keyword evidence="1" id="KW-0732">Signal</keyword>
<feature type="chain" id="PRO_5010368138" description="Alkaline phosphatase" evidence="1">
    <location>
        <begin position="31"/>
        <end position="651"/>
    </location>
</feature>
<feature type="signal peptide" evidence="1">
    <location>
        <begin position="1"/>
        <end position="30"/>
    </location>
</feature>
<gene>
    <name evidence="2" type="ORF">SAMN04489707_101165</name>
</gene>
<dbReference type="OrthoDB" id="9801383at2"/>
<dbReference type="PANTHER" id="PTHR35399:SF2">
    <property type="entry name" value="DUF839 DOMAIN-CONTAINING PROTEIN"/>
    <property type="match status" value="1"/>
</dbReference>
<dbReference type="STRING" id="343013.SAMN04489707_101165"/>
<evidence type="ECO:0008006" key="4">
    <source>
        <dbReference type="Google" id="ProtNLM"/>
    </source>
</evidence>
<accession>A0A1I7HMV5</accession>
<evidence type="ECO:0000256" key="1">
    <source>
        <dbReference type="SAM" id="SignalP"/>
    </source>
</evidence>
<dbReference type="PANTHER" id="PTHR35399">
    <property type="entry name" value="SLR8030 PROTEIN"/>
    <property type="match status" value="1"/>
</dbReference>
<dbReference type="AlphaFoldDB" id="A0A1I7HMV5"/>
<protein>
    <recommendedName>
        <fullName evidence="4">Alkaline phosphatase</fullName>
    </recommendedName>
</protein>